<dbReference type="Proteomes" id="UP000245910">
    <property type="component" value="Chromosome IIII"/>
</dbReference>
<dbReference type="AlphaFoldDB" id="A0A2L2SR12"/>
<accession>A0A2L2SR12</accession>
<dbReference type="EMBL" id="LN649232">
    <property type="protein sequence ID" value="CEI39480.1"/>
    <property type="molecule type" value="Genomic_DNA"/>
</dbReference>
<name>A0A2L2SR12_9HYPO</name>
<reference evidence="2" key="1">
    <citation type="submission" date="2014-10" db="EMBL/GenBank/DDBJ databases">
        <authorList>
            <person name="King R."/>
        </authorList>
    </citation>
    <scope>NUCLEOTIDE SEQUENCE [LARGE SCALE GENOMIC DNA]</scope>
    <source>
        <strain evidence="2">A3/5</strain>
    </source>
</reference>
<sequence>MIQEGETERLNGWEQVVWLYEKAGIFRHTGIPMGRNESSHGQELKMWKEQAPSGQEFEILKERHSHLS</sequence>
<evidence type="ECO:0000313" key="1">
    <source>
        <dbReference type="EMBL" id="CEI39480.1"/>
    </source>
</evidence>
<keyword evidence="2" id="KW-1185">Reference proteome</keyword>
<protein>
    <submittedName>
        <fullName evidence="1">Uncharacterized protein</fullName>
    </submittedName>
</protein>
<evidence type="ECO:0000313" key="2">
    <source>
        <dbReference type="Proteomes" id="UP000245910"/>
    </source>
</evidence>
<proteinExistence type="predicted"/>
<organism evidence="1 2">
    <name type="scientific">Fusarium venenatum</name>
    <dbReference type="NCBI Taxonomy" id="56646"/>
    <lineage>
        <taxon>Eukaryota</taxon>
        <taxon>Fungi</taxon>
        <taxon>Dikarya</taxon>
        <taxon>Ascomycota</taxon>
        <taxon>Pezizomycotina</taxon>
        <taxon>Sordariomycetes</taxon>
        <taxon>Hypocreomycetidae</taxon>
        <taxon>Hypocreales</taxon>
        <taxon>Nectriaceae</taxon>
        <taxon>Fusarium</taxon>
    </lineage>
</organism>